<dbReference type="Pfam" id="PF00072">
    <property type="entry name" value="Response_reg"/>
    <property type="match status" value="2"/>
</dbReference>
<evidence type="ECO:0000259" key="7">
    <source>
        <dbReference type="PROSITE" id="PS50883"/>
    </source>
</evidence>
<dbReference type="SUPFAM" id="SSF55785">
    <property type="entry name" value="PYP-like sensor domain (PAS domain)"/>
    <property type="match status" value="2"/>
</dbReference>
<protein>
    <submittedName>
        <fullName evidence="9">EAL domain-containing protein</fullName>
    </submittedName>
</protein>
<dbReference type="InterPro" id="IPR035965">
    <property type="entry name" value="PAS-like_dom_sf"/>
</dbReference>
<dbReference type="SMART" id="SM00052">
    <property type="entry name" value="EAL"/>
    <property type="match status" value="1"/>
</dbReference>
<feature type="domain" description="Response regulatory" evidence="4">
    <location>
        <begin position="171"/>
        <end position="292"/>
    </location>
</feature>
<dbReference type="SMART" id="SM00086">
    <property type="entry name" value="PAC"/>
    <property type="match status" value="2"/>
</dbReference>
<dbReference type="InterPro" id="IPR000700">
    <property type="entry name" value="PAS-assoc_C"/>
</dbReference>
<organism evidence="9 10">
    <name type="scientific">Methylomonas subterranea</name>
    <dbReference type="NCBI Taxonomy" id="2952225"/>
    <lineage>
        <taxon>Bacteria</taxon>
        <taxon>Pseudomonadati</taxon>
        <taxon>Pseudomonadota</taxon>
        <taxon>Gammaproteobacteria</taxon>
        <taxon>Methylococcales</taxon>
        <taxon>Methylococcaceae</taxon>
        <taxon>Methylomonas</taxon>
    </lineage>
</organism>
<dbReference type="InterPro" id="IPR035919">
    <property type="entry name" value="EAL_sf"/>
</dbReference>
<evidence type="ECO:0000259" key="5">
    <source>
        <dbReference type="PROSITE" id="PS50112"/>
    </source>
</evidence>
<dbReference type="Gene3D" id="3.40.50.2300">
    <property type="match status" value="2"/>
</dbReference>
<keyword evidence="10" id="KW-1185">Reference proteome</keyword>
<dbReference type="InterPro" id="IPR029016">
    <property type="entry name" value="GAF-like_dom_sf"/>
</dbReference>
<dbReference type="Pfam" id="PF13185">
    <property type="entry name" value="GAF_2"/>
    <property type="match status" value="1"/>
</dbReference>
<dbReference type="InterPro" id="IPR029787">
    <property type="entry name" value="Nucleotide_cyclase"/>
</dbReference>
<feature type="modified residue" description="4-aspartylphosphate" evidence="3">
    <location>
        <position position="226"/>
    </location>
</feature>
<accession>A0ABT1TC76</accession>
<dbReference type="PROSITE" id="PS50113">
    <property type="entry name" value="PAC"/>
    <property type="match status" value="2"/>
</dbReference>
<dbReference type="Proteomes" id="UP001524499">
    <property type="component" value="Unassembled WGS sequence"/>
</dbReference>
<feature type="domain" description="GGDEF" evidence="8">
    <location>
        <begin position="756"/>
        <end position="890"/>
    </location>
</feature>
<evidence type="ECO:0000256" key="2">
    <source>
        <dbReference type="ARBA" id="ARBA00022777"/>
    </source>
</evidence>
<dbReference type="InterPro" id="IPR011006">
    <property type="entry name" value="CheY-like_superfamily"/>
</dbReference>
<evidence type="ECO:0000313" key="10">
    <source>
        <dbReference type="Proteomes" id="UP001524499"/>
    </source>
</evidence>
<dbReference type="PROSITE" id="PS50110">
    <property type="entry name" value="RESPONSE_REGULATORY"/>
    <property type="match status" value="2"/>
</dbReference>
<dbReference type="Gene3D" id="3.30.450.20">
    <property type="entry name" value="PAS domain"/>
    <property type="match status" value="2"/>
</dbReference>
<dbReference type="NCBIfam" id="TIGR00229">
    <property type="entry name" value="sensory_box"/>
    <property type="match status" value="2"/>
</dbReference>
<dbReference type="PROSITE" id="PS50883">
    <property type="entry name" value="EAL"/>
    <property type="match status" value="1"/>
</dbReference>
<dbReference type="SUPFAM" id="SSF55073">
    <property type="entry name" value="Nucleotide cyclase"/>
    <property type="match status" value="1"/>
</dbReference>
<dbReference type="Pfam" id="PF00990">
    <property type="entry name" value="GGDEF"/>
    <property type="match status" value="1"/>
</dbReference>
<dbReference type="PROSITE" id="PS50887">
    <property type="entry name" value="GGDEF"/>
    <property type="match status" value="1"/>
</dbReference>
<evidence type="ECO:0000259" key="6">
    <source>
        <dbReference type="PROSITE" id="PS50113"/>
    </source>
</evidence>
<keyword evidence="1" id="KW-0808">Transferase</keyword>
<dbReference type="PROSITE" id="PS50112">
    <property type="entry name" value="PAS"/>
    <property type="match status" value="2"/>
</dbReference>
<name>A0ABT1TC76_9GAMM</name>
<keyword evidence="2" id="KW-0418">Kinase</keyword>
<dbReference type="SUPFAM" id="SSF141868">
    <property type="entry name" value="EAL domain-like"/>
    <property type="match status" value="1"/>
</dbReference>
<keyword evidence="3" id="KW-0597">Phosphoprotein</keyword>
<feature type="modified residue" description="4-aspartylphosphate" evidence="3">
    <location>
        <position position="90"/>
    </location>
</feature>
<sequence length="1165" mass="130099">MRKLFLAKSLFARYVDAFHVFPRAMPPLGSRSGCSAMKVLYIEDSASDADLTARALRKSAPGIELDIANTLAAGLARLAQQQGYDVVLSDLSLPDGSGLDALAYVREKQLPSAVVIVTGSGDQDAAIAALKAGADDYLVKREHYLSRLPAALEQVVARFREHVDRNRRILRVLQVEHNTFDSDLTRRHLAQHAPHIRLTLAVTADDALRLMGDAGKTTDFDVVLVDYRLPGMDGLELAKILRHERGLDVAIVLVSGQGSEEVAARALQLGVDDYLAKHEGYLYELPATLEKVAHQVELNRERVMLKQTAKRLSRVLAASPTILYNLRFSDRHLVTSWVSDNIQRQLGYTPEQAMGADWWLTHLHPDDLPKVIEYQAKLMRDGHLIHEYRFRHADGHWMWVRDELRLIRDGGGEPIEIVGAWLDISEQKRTEALRLARQAALDSIVANRPLSLILDDIARRVEAIYPDMRVSVLLVDPVNGRLTHGAAPSLPDFYNQAVEQLEPKLGRGSCGTAAWLGEAVIVTDIEQHPYWAEYLDLARRAGLGACWSVPFKDEAGRVLGTFGIYHAGKREPIAEQLELIGEFARIAALAVQKVRATETLRQAAAVFDSTREGILITDLQPRIVAINRAYTEITGYGEAESLGKNPNLIRSGRHDKLFYQNLWHKLSSKGHWQGEIWNRRKNGEFYPQWLTINTVFDEKGQPCQYVGVFRDISEIKESEARLERLAHFDTLTDLPNRLLARSRLQHAVERAERHGHKVGVLYLDLDRFKTVNDSLGHPSGDELLGLLAGRLNKRLRDEDTLARLGGDEFLLVLEHIESPVTAATVAQSVIDLLLPPFRLSGGQEIFLGVSIGISIYPDDAGGVTELIQHADMAMYLAKQEGRNTYRFHTQALSDAASQRLQLETRLRRALADGEFVLHYQLLIDAQTEAPIGVEALVRWQPPAEAMVPPAAFIPLAEETGLIVPLGEWVLQHACQQGRAWIDAGLPAMIIAVNLSVRQFQSGNLVDLVRRVLADSGFPADRLELELTEGMLMEDAEQTVVTLKALKDLGIRLSIDDFGTGYSSLAYLKRFPIDKLKIDQSFVRGLYDDLNDREITATIIAMSRILKLDVLAEGVETEQQLAFLRDSGCDYYQGYLFHKPEAAADVAKRLAETRRSIRMAVIPDPE</sequence>
<dbReference type="InterPro" id="IPR001610">
    <property type="entry name" value="PAC"/>
</dbReference>
<dbReference type="SMART" id="SM00065">
    <property type="entry name" value="GAF"/>
    <property type="match status" value="1"/>
</dbReference>
<evidence type="ECO:0000259" key="8">
    <source>
        <dbReference type="PROSITE" id="PS50887"/>
    </source>
</evidence>
<evidence type="ECO:0000259" key="4">
    <source>
        <dbReference type="PROSITE" id="PS50110"/>
    </source>
</evidence>
<dbReference type="SMART" id="SM00091">
    <property type="entry name" value="PAS"/>
    <property type="match status" value="2"/>
</dbReference>
<dbReference type="InterPro" id="IPR013655">
    <property type="entry name" value="PAS_fold_3"/>
</dbReference>
<dbReference type="EMBL" id="JANIBJ010000004">
    <property type="protein sequence ID" value="MCQ8103058.1"/>
    <property type="molecule type" value="Genomic_DNA"/>
</dbReference>
<feature type="domain" description="PAS" evidence="5">
    <location>
        <begin position="308"/>
        <end position="382"/>
    </location>
</feature>
<feature type="domain" description="PAS" evidence="5">
    <location>
        <begin position="599"/>
        <end position="645"/>
    </location>
</feature>
<dbReference type="CDD" id="cd01949">
    <property type="entry name" value="GGDEF"/>
    <property type="match status" value="1"/>
</dbReference>
<dbReference type="CDD" id="cd00156">
    <property type="entry name" value="REC"/>
    <property type="match status" value="2"/>
</dbReference>
<dbReference type="InterPro" id="IPR003018">
    <property type="entry name" value="GAF"/>
</dbReference>
<dbReference type="SUPFAM" id="SSF52172">
    <property type="entry name" value="CheY-like"/>
    <property type="match status" value="2"/>
</dbReference>
<reference evidence="9 10" key="1">
    <citation type="submission" date="2022-07" db="EMBL/GenBank/DDBJ databases">
        <title>Methylomonas rivi sp. nov., Methylomonas rosea sp. nov., Methylomonas aureus sp. nov. and Methylomonas subterranea sp. nov., four novel methanotrophs isolated from a freshwater creek and the deep terrestrial subsurface.</title>
        <authorList>
            <person name="Abin C."/>
            <person name="Sankaranarayanan K."/>
            <person name="Garner C."/>
            <person name="Sindelar R."/>
            <person name="Kotary K."/>
            <person name="Garner R."/>
            <person name="Barclay S."/>
            <person name="Lawson P."/>
            <person name="Krumholz L."/>
        </authorList>
    </citation>
    <scope>NUCLEOTIDE SEQUENCE [LARGE SCALE GENOMIC DNA]</scope>
    <source>
        <strain evidence="9 10">SURF-2</strain>
    </source>
</reference>
<dbReference type="CDD" id="cd00130">
    <property type="entry name" value="PAS"/>
    <property type="match status" value="2"/>
</dbReference>
<feature type="domain" description="PAC" evidence="6">
    <location>
        <begin position="384"/>
        <end position="436"/>
    </location>
</feature>
<dbReference type="Pfam" id="PF13426">
    <property type="entry name" value="PAS_9"/>
    <property type="match status" value="1"/>
</dbReference>
<dbReference type="InterPro" id="IPR052155">
    <property type="entry name" value="Biofilm_reg_signaling"/>
</dbReference>
<feature type="domain" description="EAL" evidence="7">
    <location>
        <begin position="899"/>
        <end position="1153"/>
    </location>
</feature>
<dbReference type="CDD" id="cd01948">
    <property type="entry name" value="EAL"/>
    <property type="match status" value="1"/>
</dbReference>
<proteinExistence type="predicted"/>
<dbReference type="Gene3D" id="3.30.70.270">
    <property type="match status" value="1"/>
</dbReference>
<dbReference type="PANTHER" id="PTHR44757:SF2">
    <property type="entry name" value="BIOFILM ARCHITECTURE MAINTENANCE PROTEIN MBAA"/>
    <property type="match status" value="1"/>
</dbReference>
<dbReference type="SUPFAM" id="SSF55781">
    <property type="entry name" value="GAF domain-like"/>
    <property type="match status" value="1"/>
</dbReference>
<dbReference type="SMART" id="SM00448">
    <property type="entry name" value="REC"/>
    <property type="match status" value="2"/>
</dbReference>
<dbReference type="InterPro" id="IPR000014">
    <property type="entry name" value="PAS"/>
</dbReference>
<dbReference type="InterPro" id="IPR001789">
    <property type="entry name" value="Sig_transdc_resp-reg_receiver"/>
</dbReference>
<evidence type="ECO:0000256" key="3">
    <source>
        <dbReference type="PROSITE-ProRule" id="PRU00169"/>
    </source>
</evidence>
<dbReference type="Pfam" id="PF00563">
    <property type="entry name" value="EAL"/>
    <property type="match status" value="1"/>
</dbReference>
<comment type="caution">
    <text evidence="9">The sequence shown here is derived from an EMBL/GenBank/DDBJ whole genome shotgun (WGS) entry which is preliminary data.</text>
</comment>
<gene>
    <name evidence="9" type="ORF">NP590_02970</name>
</gene>
<dbReference type="InterPro" id="IPR001633">
    <property type="entry name" value="EAL_dom"/>
</dbReference>
<dbReference type="Gene3D" id="3.30.450.40">
    <property type="match status" value="1"/>
</dbReference>
<dbReference type="InterPro" id="IPR043128">
    <property type="entry name" value="Rev_trsase/Diguanyl_cyclase"/>
</dbReference>
<evidence type="ECO:0000313" key="9">
    <source>
        <dbReference type="EMBL" id="MCQ8103058.1"/>
    </source>
</evidence>
<dbReference type="RefSeq" id="WP_256600721.1">
    <property type="nucleotide sequence ID" value="NZ_JANIBJ010000004.1"/>
</dbReference>
<dbReference type="Pfam" id="PF08447">
    <property type="entry name" value="PAS_3"/>
    <property type="match status" value="1"/>
</dbReference>
<dbReference type="NCBIfam" id="TIGR00254">
    <property type="entry name" value="GGDEF"/>
    <property type="match status" value="1"/>
</dbReference>
<dbReference type="Gene3D" id="3.20.20.450">
    <property type="entry name" value="EAL domain"/>
    <property type="match status" value="1"/>
</dbReference>
<dbReference type="PANTHER" id="PTHR44757">
    <property type="entry name" value="DIGUANYLATE CYCLASE DGCP"/>
    <property type="match status" value="1"/>
</dbReference>
<feature type="domain" description="PAC" evidence="6">
    <location>
        <begin position="672"/>
        <end position="724"/>
    </location>
</feature>
<feature type="domain" description="Response regulatory" evidence="4">
    <location>
        <begin position="38"/>
        <end position="155"/>
    </location>
</feature>
<dbReference type="SMART" id="SM00267">
    <property type="entry name" value="GGDEF"/>
    <property type="match status" value="1"/>
</dbReference>
<evidence type="ECO:0000256" key="1">
    <source>
        <dbReference type="ARBA" id="ARBA00022679"/>
    </source>
</evidence>
<dbReference type="InterPro" id="IPR000160">
    <property type="entry name" value="GGDEF_dom"/>
</dbReference>